<evidence type="ECO:0000313" key="8">
    <source>
        <dbReference type="Proteomes" id="UP000007264"/>
    </source>
</evidence>
<organism evidence="7 8">
    <name type="scientific">Coccomyxa subellipsoidea (strain C-169)</name>
    <name type="common">Green microalga</name>
    <dbReference type="NCBI Taxonomy" id="574566"/>
    <lineage>
        <taxon>Eukaryota</taxon>
        <taxon>Viridiplantae</taxon>
        <taxon>Chlorophyta</taxon>
        <taxon>core chlorophytes</taxon>
        <taxon>Trebouxiophyceae</taxon>
        <taxon>Trebouxiophyceae incertae sedis</taxon>
        <taxon>Coccomyxaceae</taxon>
        <taxon>Coccomyxa</taxon>
        <taxon>Coccomyxa subellipsoidea</taxon>
    </lineage>
</organism>
<dbReference type="InterPro" id="IPR013882">
    <property type="entry name" value="Ctp1_C"/>
</dbReference>
<dbReference type="RefSeq" id="XP_005651759.1">
    <property type="nucleotide sequence ID" value="XM_005651702.1"/>
</dbReference>
<evidence type="ECO:0000256" key="3">
    <source>
        <dbReference type="ARBA" id="ARBA00023242"/>
    </source>
</evidence>
<dbReference type="Proteomes" id="UP000007264">
    <property type="component" value="Unassembled WGS sequence"/>
</dbReference>
<gene>
    <name evidence="7" type="ORF">COCSUDRAFT_38947</name>
</gene>
<dbReference type="EMBL" id="AGSI01000001">
    <property type="protein sequence ID" value="EIE27215.1"/>
    <property type="molecule type" value="Genomic_DNA"/>
</dbReference>
<feature type="domain" description="DNA endonuclease activator Ctp1 C-terminal" evidence="6">
    <location>
        <begin position="504"/>
        <end position="535"/>
    </location>
</feature>
<evidence type="ECO:0000256" key="4">
    <source>
        <dbReference type="SAM" id="Coils"/>
    </source>
</evidence>
<evidence type="ECO:0000259" key="6">
    <source>
        <dbReference type="Pfam" id="PF08573"/>
    </source>
</evidence>
<dbReference type="KEGG" id="csl:COCSUDRAFT_38947"/>
<feature type="region of interest" description="Disordered" evidence="5">
    <location>
        <begin position="558"/>
        <end position="591"/>
    </location>
</feature>
<evidence type="ECO:0000256" key="2">
    <source>
        <dbReference type="ARBA" id="ARBA00022763"/>
    </source>
</evidence>
<dbReference type="AlphaFoldDB" id="I0Z996"/>
<feature type="compositionally biased region" description="Polar residues" evidence="5">
    <location>
        <begin position="388"/>
        <end position="404"/>
    </location>
</feature>
<dbReference type="GO" id="GO:0005634">
    <property type="term" value="C:nucleus"/>
    <property type="evidence" value="ECO:0007669"/>
    <property type="project" value="UniProtKB-SubCell"/>
</dbReference>
<keyword evidence="2" id="KW-0227">DNA damage</keyword>
<dbReference type="OrthoDB" id="5801062at2759"/>
<dbReference type="GO" id="GO:0003684">
    <property type="term" value="F:damaged DNA binding"/>
    <property type="evidence" value="ECO:0007669"/>
    <property type="project" value="TreeGrafter"/>
</dbReference>
<sequence length="621" mass="67740">MSCSFERLQVLETERCKWKEERRVLLEKHEKERIQIHEAAVKEAERQASESLRLASKEHNTKLQEQAANLACLQKQAAKHQLKLLAKDAQLADMQSRLDAITAQLEAMQHAAKSSAESQQALAAKDAQIAELDSKVEAALSYRKKCVSLTEERKQLRDQLQSLGGRPLSLSKLETGPSPIASPIVSGSAEEHQSAANERLWAAEARAKAAEVDRDDLKIWVENMKRYVEKKKRKHLEEEHNSDWEPNVSPEAAPTSQLHAEGRVQDDKAVQPDSSGQRTAFVAPDDVAAASELPSTVLALYTSLILAKSVADSGGAGGGLPKRQRTEGVLQDADMNTLVPSQNSTEAQQTVRACHPDADEAAEAYLSVTQLTVDTRQRQQADRDSQDNSENIDCTPQSRRSQQCAPAPAQRASEPADAMEPAEAVQGDECAASGSPAWQQKSREKQASAKEQRSAAVGQREMSLHLSQPQPPAPREAAAAPPEPAGRPNPFSRAAQHARAAGYKYKETVRKKAEREELTGVECVDCKNFYAAIETWGAVGDLPACGHAVRGGAQLGGGADGRGNGAGGPAREQLRQDASRHRYRYEPPATPAGFWDLGFMDSLDSRVQPQNYGRKEDEARS</sequence>
<comment type="caution">
    <text evidence="7">The sequence shown here is derived from an EMBL/GenBank/DDBJ whole genome shotgun (WGS) entry which is preliminary data.</text>
</comment>
<keyword evidence="8" id="KW-1185">Reference proteome</keyword>
<name>I0Z996_COCSC</name>
<comment type="subcellular location">
    <subcellularLocation>
        <location evidence="1">Nucleus</location>
    </subcellularLocation>
</comment>
<feature type="coiled-coil region" evidence="4">
    <location>
        <begin position="139"/>
        <end position="166"/>
    </location>
</feature>
<feature type="region of interest" description="Disordered" evidence="5">
    <location>
        <begin position="232"/>
        <end position="277"/>
    </location>
</feature>
<keyword evidence="4" id="KW-0175">Coiled coil</keyword>
<dbReference type="GO" id="GO:0010792">
    <property type="term" value="P:DNA double-strand break processing involved in repair via single-strand annealing"/>
    <property type="evidence" value="ECO:0007669"/>
    <property type="project" value="TreeGrafter"/>
</dbReference>
<evidence type="ECO:0000256" key="1">
    <source>
        <dbReference type="ARBA" id="ARBA00004123"/>
    </source>
</evidence>
<feature type="compositionally biased region" description="Basic and acidic residues" evidence="5">
    <location>
        <begin position="441"/>
        <end position="453"/>
    </location>
</feature>
<protein>
    <recommendedName>
        <fullName evidence="6">DNA endonuclease activator Ctp1 C-terminal domain-containing protein</fullName>
    </recommendedName>
</protein>
<evidence type="ECO:0000256" key="5">
    <source>
        <dbReference type="SAM" id="MobiDB-lite"/>
    </source>
</evidence>
<feature type="compositionally biased region" description="Basic and acidic residues" evidence="5">
    <location>
        <begin position="375"/>
        <end position="386"/>
    </location>
</feature>
<dbReference type="PANTHER" id="PTHR15107:SF0">
    <property type="entry name" value="DNA ENDONUCLEASE ACTIVATOR CTP1 C-TERMINAL DOMAIN-CONTAINING PROTEIN"/>
    <property type="match status" value="1"/>
</dbReference>
<reference evidence="7 8" key="1">
    <citation type="journal article" date="2012" name="Genome Biol.">
        <title>The genome of the polar eukaryotic microalga coccomyxa subellipsoidea reveals traits of cold adaptation.</title>
        <authorList>
            <person name="Blanc G."/>
            <person name="Agarkova I."/>
            <person name="Grimwood J."/>
            <person name="Kuo A."/>
            <person name="Brueggeman A."/>
            <person name="Dunigan D."/>
            <person name="Gurnon J."/>
            <person name="Ladunga I."/>
            <person name="Lindquist E."/>
            <person name="Lucas S."/>
            <person name="Pangilinan J."/>
            <person name="Proschold T."/>
            <person name="Salamov A."/>
            <person name="Schmutz J."/>
            <person name="Weeks D."/>
            <person name="Yamada T."/>
            <person name="Claverie J.M."/>
            <person name="Grigoriev I."/>
            <person name="Van Etten J."/>
            <person name="Lomsadze A."/>
            <person name="Borodovsky M."/>
        </authorList>
    </citation>
    <scope>NUCLEOTIDE SEQUENCE [LARGE SCALE GENOMIC DNA]</scope>
    <source>
        <strain evidence="7 8">C-169</strain>
    </source>
</reference>
<dbReference type="STRING" id="574566.I0Z996"/>
<proteinExistence type="predicted"/>
<feature type="region of interest" description="Disordered" evidence="5">
    <location>
        <begin position="374"/>
        <end position="499"/>
    </location>
</feature>
<feature type="domain" description="DNA endonuclease activator Ctp1 C-terminal" evidence="6">
    <location>
        <begin position="571"/>
        <end position="599"/>
    </location>
</feature>
<dbReference type="GeneID" id="17045230"/>
<evidence type="ECO:0000313" key="7">
    <source>
        <dbReference type="EMBL" id="EIE27215.1"/>
    </source>
</evidence>
<dbReference type="eggNOG" id="KOG0965">
    <property type="taxonomic scope" value="Eukaryota"/>
</dbReference>
<dbReference type="Pfam" id="PF08573">
    <property type="entry name" value="SAE2"/>
    <property type="match status" value="2"/>
</dbReference>
<dbReference type="InterPro" id="IPR033316">
    <property type="entry name" value="RBBP8-like"/>
</dbReference>
<dbReference type="PANTHER" id="PTHR15107">
    <property type="entry name" value="RETINOBLASTOMA BINDING PROTEIN 8"/>
    <property type="match status" value="1"/>
</dbReference>
<feature type="compositionally biased region" description="Gly residues" evidence="5">
    <location>
        <begin position="558"/>
        <end position="568"/>
    </location>
</feature>
<keyword evidence="3" id="KW-0539">Nucleus</keyword>
<feature type="compositionally biased region" description="Basic and acidic residues" evidence="5">
    <location>
        <begin position="260"/>
        <end position="270"/>
    </location>
</feature>
<feature type="coiled-coil region" evidence="4">
    <location>
        <begin position="27"/>
        <end position="111"/>
    </location>
</feature>
<accession>I0Z996</accession>